<dbReference type="AlphaFoldDB" id="A0A369QNH6"/>
<dbReference type="EMBL" id="QASA01000001">
    <property type="protein sequence ID" value="RDC66441.1"/>
    <property type="molecule type" value="Genomic_DNA"/>
</dbReference>
<dbReference type="PANTHER" id="PTHR34980">
    <property type="entry name" value="INNER MEMBRANE PROTEIN-RELATED-RELATED"/>
    <property type="match status" value="1"/>
</dbReference>
<evidence type="ECO:0000256" key="1">
    <source>
        <dbReference type="SAM" id="Phobius"/>
    </source>
</evidence>
<dbReference type="OrthoDB" id="9812349at2"/>
<dbReference type="Pfam" id="PF05656">
    <property type="entry name" value="DUF805"/>
    <property type="match status" value="1"/>
</dbReference>
<dbReference type="InterPro" id="IPR008523">
    <property type="entry name" value="DUF805"/>
</dbReference>
<dbReference type="RefSeq" id="WP_115375300.1">
    <property type="nucleotide sequence ID" value="NZ_QASA01000001.1"/>
</dbReference>
<keyword evidence="1" id="KW-1133">Transmembrane helix</keyword>
<dbReference type="GO" id="GO:0005886">
    <property type="term" value="C:plasma membrane"/>
    <property type="evidence" value="ECO:0007669"/>
    <property type="project" value="TreeGrafter"/>
</dbReference>
<proteinExistence type="predicted"/>
<keyword evidence="1" id="KW-0812">Transmembrane</keyword>
<keyword evidence="3" id="KW-1185">Reference proteome</keyword>
<accession>A0A369QNH6</accession>
<dbReference type="PANTHER" id="PTHR34980:SF2">
    <property type="entry name" value="INNER MEMBRANE PROTEIN YHAH-RELATED"/>
    <property type="match status" value="1"/>
</dbReference>
<keyword evidence="1" id="KW-0472">Membrane</keyword>
<sequence length="128" mass="14624">MEWFLKVLRNYAVFSGRARRKEYWMFVLFNIIFGIVAMLVDNMFGLTFGKINYGYIYLLYQLVVLIPSLAVAVRRLHDTGKSGWFFFIVLIPIVGAIWILVLLCTEGDAGSNKYGPDPKGSALLNDYV</sequence>
<evidence type="ECO:0000313" key="2">
    <source>
        <dbReference type="EMBL" id="RDC66441.1"/>
    </source>
</evidence>
<evidence type="ECO:0000313" key="3">
    <source>
        <dbReference type="Proteomes" id="UP000253919"/>
    </source>
</evidence>
<dbReference type="Proteomes" id="UP000253919">
    <property type="component" value="Unassembled WGS sequence"/>
</dbReference>
<gene>
    <name evidence="2" type="ORF">AHMF7616_05072</name>
</gene>
<name>A0A369QNH6_9BACT</name>
<reference evidence="2 3" key="1">
    <citation type="submission" date="2018-04" db="EMBL/GenBank/DDBJ databases">
        <title>Adhaeribacter sp. HMF7616 genome sequencing and assembly.</title>
        <authorList>
            <person name="Kang H."/>
            <person name="Kang J."/>
            <person name="Cha I."/>
            <person name="Kim H."/>
            <person name="Joh K."/>
        </authorList>
    </citation>
    <scope>NUCLEOTIDE SEQUENCE [LARGE SCALE GENOMIC DNA]</scope>
    <source>
        <strain evidence="2 3">HMF7616</strain>
    </source>
</reference>
<comment type="caution">
    <text evidence="2">The sequence shown here is derived from an EMBL/GenBank/DDBJ whole genome shotgun (WGS) entry which is preliminary data.</text>
</comment>
<feature type="transmembrane region" description="Helical" evidence="1">
    <location>
        <begin position="52"/>
        <end position="72"/>
    </location>
</feature>
<feature type="transmembrane region" description="Helical" evidence="1">
    <location>
        <begin position="84"/>
        <end position="103"/>
    </location>
</feature>
<protein>
    <submittedName>
        <fullName evidence="2">Inner membrane protein</fullName>
    </submittedName>
</protein>
<organism evidence="2 3">
    <name type="scientific">Adhaeribacter pallidiroseus</name>
    <dbReference type="NCBI Taxonomy" id="2072847"/>
    <lineage>
        <taxon>Bacteria</taxon>
        <taxon>Pseudomonadati</taxon>
        <taxon>Bacteroidota</taxon>
        <taxon>Cytophagia</taxon>
        <taxon>Cytophagales</taxon>
        <taxon>Hymenobacteraceae</taxon>
        <taxon>Adhaeribacter</taxon>
    </lineage>
</organism>
<feature type="transmembrane region" description="Helical" evidence="1">
    <location>
        <begin position="23"/>
        <end position="40"/>
    </location>
</feature>